<dbReference type="OrthoDB" id="8251739at2"/>
<name>A0A2W4EI45_9HYPH</name>
<gene>
    <name evidence="1" type="ORF">CPY51_21130</name>
</gene>
<reference evidence="1 2" key="1">
    <citation type="journal article" date="2018" name="Sci. Rep.">
        <title>Rhizobium tumorigenes sp. nov., a novel plant tumorigenic bacterium isolated from cane gall tumors on thornless blackberry.</title>
        <authorList>
            <person name="Kuzmanovi N."/>
            <person name="Smalla K."/>
            <person name="Gronow S."/>
            <person name="PuBawska J."/>
        </authorList>
    </citation>
    <scope>NUCLEOTIDE SEQUENCE [LARGE SCALE GENOMIC DNA]</scope>
    <source>
        <strain evidence="1 2">CCBAU 85046</strain>
    </source>
</reference>
<keyword evidence="2" id="KW-1185">Reference proteome</keyword>
<evidence type="ECO:0008006" key="3">
    <source>
        <dbReference type="Google" id="ProtNLM"/>
    </source>
</evidence>
<proteinExistence type="predicted"/>
<dbReference type="RefSeq" id="WP_111162200.1">
    <property type="nucleotide sequence ID" value="NZ_PCDP01000040.1"/>
</dbReference>
<dbReference type="AlphaFoldDB" id="A0A2W4EI45"/>
<protein>
    <recommendedName>
        <fullName evidence="3">Ricin B lectin domain-containing protein</fullName>
    </recommendedName>
</protein>
<dbReference type="Proteomes" id="UP000248925">
    <property type="component" value="Unassembled WGS sequence"/>
</dbReference>
<dbReference type="EMBL" id="PCDP01000040">
    <property type="protein sequence ID" value="PZM11263.1"/>
    <property type="molecule type" value="Genomic_DNA"/>
</dbReference>
<evidence type="ECO:0000313" key="1">
    <source>
        <dbReference type="EMBL" id="PZM11263.1"/>
    </source>
</evidence>
<sequence length="739" mass="81389">MELLYNFIAALWMVYSGQTSTPPAAQAQLTPTFTLSHGKPVPNGIVNDIPASVFFDDTGKFHVTDSLSQYSPYQQDNHDHTWRFLTGKDFDGINANIGLARDNITVQNTTILCDFSPYSISHPNAKVDKTFDITTQNGIGAFNVSLQAYAPVIKAALLKKGIATVDSDFEKTDGGFKKLIDRINDQKVTNSAQLYTYLTNQNVKFKQYASGYNYNNFCTLTGLWVDPDTADWYGLVHEEHFGTYPRMDAIEYARSQDHGKTWTILAPIITSPFPYYGVTSTLTGVDKTDPSLKGSYYYGDGDPRLVVDTRSGYFYMFYSARIQPGFSDHIWEFVARAPIKDKMRPDSWKKWYNGKWEEPGVGGKESNLIPITAENALGYSTKEYDPVKAGTPNQLGYVPSDLRVINVSWNAFLGKYIGTPDRSGIDAAGPDGKKPLPFYVSDDLATQRWTMAGEFADYKTRSWYRWMLDDKSKTSSQVTGKTFRSYCSHECSENSGAEYIPVTITCNAGIPCAGKEPVVSGSAYKLENQGGFGLLGFSGNKWIFEATDDGFFRIQDLYSKRYLSISDRATTAEFEKYASNGLAGPGNTGLPSSSPLLTSASASDIGYGLPGPAADSTTKTSAIPENATAASKWPSRRWGAVVSLADSATYTNIDSGATATASQDDSNRNSLAQQWYLEHVSGVGNETLYRLINRYSGLAFSFSYGFGLMAPVRDWDATSPASITVWPANNQLLRITPGN</sequence>
<organism evidence="1 2">
    <name type="scientific">Rhizobium tubonense</name>
    <dbReference type="NCBI Taxonomy" id="484088"/>
    <lineage>
        <taxon>Bacteria</taxon>
        <taxon>Pseudomonadati</taxon>
        <taxon>Pseudomonadota</taxon>
        <taxon>Alphaproteobacteria</taxon>
        <taxon>Hyphomicrobiales</taxon>
        <taxon>Rhizobiaceae</taxon>
        <taxon>Rhizobium/Agrobacterium group</taxon>
        <taxon>Rhizobium</taxon>
    </lineage>
</organism>
<accession>A0A2W4EI45</accession>
<evidence type="ECO:0000313" key="2">
    <source>
        <dbReference type="Proteomes" id="UP000248925"/>
    </source>
</evidence>
<dbReference type="Gene3D" id="2.80.10.50">
    <property type="match status" value="1"/>
</dbReference>
<comment type="caution">
    <text evidence="1">The sequence shown here is derived from an EMBL/GenBank/DDBJ whole genome shotgun (WGS) entry which is preliminary data.</text>
</comment>